<evidence type="ECO:0000313" key="4">
    <source>
        <dbReference type="EMBL" id="GAA2060432.1"/>
    </source>
</evidence>
<dbReference type="InterPro" id="IPR000551">
    <property type="entry name" value="MerR-type_HTH_dom"/>
</dbReference>
<dbReference type="PROSITE" id="PS50937">
    <property type="entry name" value="HTH_MERR_2"/>
    <property type="match status" value="1"/>
</dbReference>
<dbReference type="Pfam" id="PF13411">
    <property type="entry name" value="MerR_1"/>
    <property type="match status" value="1"/>
</dbReference>
<organism evidence="4 5">
    <name type="scientific">Streptomyces albiaxialis</name>
    <dbReference type="NCBI Taxonomy" id="329523"/>
    <lineage>
        <taxon>Bacteria</taxon>
        <taxon>Bacillati</taxon>
        <taxon>Actinomycetota</taxon>
        <taxon>Actinomycetes</taxon>
        <taxon>Kitasatosporales</taxon>
        <taxon>Streptomycetaceae</taxon>
        <taxon>Streptomyces</taxon>
    </lineage>
</organism>
<dbReference type="Proteomes" id="UP001500016">
    <property type="component" value="Unassembled WGS sequence"/>
</dbReference>
<sequence>MASANEQPSTESADGTDAAGVRAGAGTGTGTGTAPESGTGSGVEPGADAGNGAGTGTAAVGGTGTAAVGGTGTAAVGGTGTAAVGGTGTAAVGGPREYRASELAEAAGITPRTLRFYRERKLLPPPRREGRIAWYDDHHLARLRTITALLARGHTLGGIADLMTAFEKGRDDRAAAELLGLDSSFTTPFSEETPVRLTPEELAAYFGDEEITAENLAASLDIGYVAVEGDGFVHASRRLLEASAQLVDKGIPLADVLAAGRELRSQTDTIAATFARLFRSHLLPRVDTTDPAAVTDLLERVGPLSKAVVEAELGLALDRRVRAELEEWLRGEGGEGTP</sequence>
<name>A0ABN2VEC8_9ACTN</name>
<feature type="compositionally biased region" description="Low complexity" evidence="2">
    <location>
        <begin position="13"/>
        <end position="22"/>
    </location>
</feature>
<dbReference type="SMART" id="SM00422">
    <property type="entry name" value="HTH_MERR"/>
    <property type="match status" value="1"/>
</dbReference>
<dbReference type="PANTHER" id="PTHR30204">
    <property type="entry name" value="REDOX-CYCLING DRUG-SENSING TRANSCRIPTIONAL ACTIVATOR SOXR"/>
    <property type="match status" value="1"/>
</dbReference>
<accession>A0ABN2VEC8</accession>
<evidence type="ECO:0000256" key="1">
    <source>
        <dbReference type="ARBA" id="ARBA00023125"/>
    </source>
</evidence>
<dbReference type="PANTHER" id="PTHR30204:SF93">
    <property type="entry name" value="HTH MERR-TYPE DOMAIN-CONTAINING PROTEIN"/>
    <property type="match status" value="1"/>
</dbReference>
<evidence type="ECO:0000259" key="3">
    <source>
        <dbReference type="PROSITE" id="PS50937"/>
    </source>
</evidence>
<keyword evidence="5" id="KW-1185">Reference proteome</keyword>
<dbReference type="Gene3D" id="1.10.1660.10">
    <property type="match status" value="1"/>
</dbReference>
<feature type="region of interest" description="Disordered" evidence="2">
    <location>
        <begin position="1"/>
        <end position="55"/>
    </location>
</feature>
<protein>
    <recommendedName>
        <fullName evidence="3">HTH merR-type domain-containing protein</fullName>
    </recommendedName>
</protein>
<feature type="compositionally biased region" description="Gly residues" evidence="2">
    <location>
        <begin position="39"/>
        <end position="55"/>
    </location>
</feature>
<evidence type="ECO:0000313" key="5">
    <source>
        <dbReference type="Proteomes" id="UP001500016"/>
    </source>
</evidence>
<feature type="domain" description="HTH merR-type" evidence="3">
    <location>
        <begin position="97"/>
        <end position="165"/>
    </location>
</feature>
<dbReference type="InterPro" id="IPR047057">
    <property type="entry name" value="MerR_fam"/>
</dbReference>
<comment type="caution">
    <text evidence="4">The sequence shown here is derived from an EMBL/GenBank/DDBJ whole genome shotgun (WGS) entry which is preliminary data.</text>
</comment>
<keyword evidence="1" id="KW-0238">DNA-binding</keyword>
<gene>
    <name evidence="4" type="ORF">GCM10009801_01980</name>
</gene>
<feature type="compositionally biased region" description="Polar residues" evidence="2">
    <location>
        <begin position="1"/>
        <end position="12"/>
    </location>
</feature>
<dbReference type="EMBL" id="BAAAPE010000001">
    <property type="protein sequence ID" value="GAA2060432.1"/>
    <property type="molecule type" value="Genomic_DNA"/>
</dbReference>
<proteinExistence type="predicted"/>
<dbReference type="SUPFAM" id="SSF46955">
    <property type="entry name" value="Putative DNA-binding domain"/>
    <property type="match status" value="1"/>
</dbReference>
<dbReference type="InterPro" id="IPR009061">
    <property type="entry name" value="DNA-bd_dom_put_sf"/>
</dbReference>
<evidence type="ECO:0000256" key="2">
    <source>
        <dbReference type="SAM" id="MobiDB-lite"/>
    </source>
</evidence>
<reference evidence="4 5" key="1">
    <citation type="journal article" date="2019" name="Int. J. Syst. Evol. Microbiol.">
        <title>The Global Catalogue of Microorganisms (GCM) 10K type strain sequencing project: providing services to taxonomists for standard genome sequencing and annotation.</title>
        <authorList>
            <consortium name="The Broad Institute Genomics Platform"/>
            <consortium name="The Broad Institute Genome Sequencing Center for Infectious Disease"/>
            <person name="Wu L."/>
            <person name="Ma J."/>
        </authorList>
    </citation>
    <scope>NUCLEOTIDE SEQUENCE [LARGE SCALE GENOMIC DNA]</scope>
    <source>
        <strain evidence="4 5">JCM 15478</strain>
    </source>
</reference>